<dbReference type="EMBL" id="JBHSPU010000030">
    <property type="protein sequence ID" value="MFC5917787.1"/>
    <property type="molecule type" value="Genomic_DNA"/>
</dbReference>
<proteinExistence type="predicted"/>
<feature type="region of interest" description="Disordered" evidence="1">
    <location>
        <begin position="166"/>
        <end position="215"/>
    </location>
</feature>
<evidence type="ECO:0000313" key="3">
    <source>
        <dbReference type="Proteomes" id="UP001596200"/>
    </source>
</evidence>
<sequence>MTAIIEHPQAVEDRPPSSLPLRLVLAPAGTSPALVDGAWWPRSRDLTAELPSLTAVLDPLWGRITRITVNPTLWPVIPHKVRVAGHLVHVGWFKAEQDPHKLLLLSYTTGRWDLLVIPPETGPATAARLMTAAADPRRALTASGLMREAELLRIAAEADWDSNRELAWDSEGGQGTPPRTPAPRPHGNGPEPPESRHPVRTNGGHGLPRPVSHRD</sequence>
<comment type="caution">
    <text evidence="2">The sequence shown here is derived from an EMBL/GenBank/DDBJ whole genome shotgun (WGS) entry which is preliminary data.</text>
</comment>
<name>A0ABW1GVL3_9ACTN</name>
<accession>A0ABW1GVL3</accession>
<dbReference type="InterPro" id="IPR046036">
    <property type="entry name" value="DUF5994"/>
</dbReference>
<dbReference type="Proteomes" id="UP001596200">
    <property type="component" value="Unassembled WGS sequence"/>
</dbReference>
<keyword evidence="3" id="KW-1185">Reference proteome</keyword>
<reference evidence="3" key="1">
    <citation type="journal article" date="2019" name="Int. J. Syst. Evol. Microbiol.">
        <title>The Global Catalogue of Microorganisms (GCM) 10K type strain sequencing project: providing services to taxonomists for standard genome sequencing and annotation.</title>
        <authorList>
            <consortium name="The Broad Institute Genomics Platform"/>
            <consortium name="The Broad Institute Genome Sequencing Center for Infectious Disease"/>
            <person name="Wu L."/>
            <person name="Ma J."/>
        </authorList>
    </citation>
    <scope>NUCLEOTIDE SEQUENCE [LARGE SCALE GENOMIC DNA]</scope>
    <source>
        <strain evidence="3">JCM 4147</strain>
    </source>
</reference>
<organism evidence="2 3">
    <name type="scientific">Streptomyces pulveraceus</name>
    <dbReference type="NCBI Taxonomy" id="68258"/>
    <lineage>
        <taxon>Bacteria</taxon>
        <taxon>Bacillati</taxon>
        <taxon>Actinomycetota</taxon>
        <taxon>Actinomycetes</taxon>
        <taxon>Kitasatosporales</taxon>
        <taxon>Streptomycetaceae</taxon>
        <taxon>Streptomyces</taxon>
    </lineage>
</organism>
<gene>
    <name evidence="2" type="ORF">ACFP1B_30820</name>
</gene>
<dbReference type="RefSeq" id="WP_344511978.1">
    <property type="nucleotide sequence ID" value="NZ_BAAATU010000022.1"/>
</dbReference>
<evidence type="ECO:0000313" key="2">
    <source>
        <dbReference type="EMBL" id="MFC5917787.1"/>
    </source>
</evidence>
<dbReference type="Pfam" id="PF19457">
    <property type="entry name" value="DUF5994"/>
    <property type="match status" value="1"/>
</dbReference>
<evidence type="ECO:0000256" key="1">
    <source>
        <dbReference type="SAM" id="MobiDB-lite"/>
    </source>
</evidence>
<protein>
    <submittedName>
        <fullName evidence="2">DUF5994 family protein</fullName>
    </submittedName>
</protein>